<evidence type="ECO:0008006" key="4">
    <source>
        <dbReference type="Google" id="ProtNLM"/>
    </source>
</evidence>
<dbReference type="AlphaFoldDB" id="A0AB36FR06"/>
<proteinExistence type="predicted"/>
<evidence type="ECO:0000256" key="1">
    <source>
        <dbReference type="SAM" id="SignalP"/>
    </source>
</evidence>
<dbReference type="RefSeq" id="WP_069945602.1">
    <property type="nucleotide sequence ID" value="NZ_MIPW01000036.1"/>
</dbReference>
<reference evidence="2 3" key="1">
    <citation type="submission" date="2016-09" db="EMBL/GenBank/DDBJ databases">
        <title>Draft Genome Sequence of four Alteromonas macleodii strains isolated from copper coupons and grown long-term at elevated copper levels.</title>
        <authorList>
            <person name="Cusick K."/>
            <person name="Dale J."/>
            <person name="Little B."/>
            <person name="Biffinger J."/>
        </authorList>
    </citation>
    <scope>NUCLEOTIDE SEQUENCE [LARGE SCALE GENOMIC DNA]</scope>
    <source>
        <strain evidence="2 3">KCP01</strain>
    </source>
</reference>
<keyword evidence="1" id="KW-0732">Signal</keyword>
<dbReference type="Proteomes" id="UP000095392">
    <property type="component" value="Unassembled WGS sequence"/>
</dbReference>
<dbReference type="EMBL" id="MIPY01000061">
    <property type="protein sequence ID" value="OES24489.1"/>
    <property type="molecule type" value="Genomic_DNA"/>
</dbReference>
<feature type="chain" id="PRO_5044314201" description="Rap1a immunity protein domain-containing protein" evidence="1">
    <location>
        <begin position="20"/>
        <end position="113"/>
    </location>
</feature>
<feature type="signal peptide" evidence="1">
    <location>
        <begin position="1"/>
        <end position="19"/>
    </location>
</feature>
<protein>
    <recommendedName>
        <fullName evidence="4">Rap1a immunity protein domain-containing protein</fullName>
    </recommendedName>
</protein>
<comment type="caution">
    <text evidence="2">The sequence shown here is derived from an EMBL/GenBank/DDBJ whole genome shotgun (WGS) entry which is preliminary data.</text>
</comment>
<evidence type="ECO:0000313" key="3">
    <source>
        <dbReference type="Proteomes" id="UP000095392"/>
    </source>
</evidence>
<name>A0AB36FR06_ALTMA</name>
<organism evidence="2 3">
    <name type="scientific">Alteromonas macleodii</name>
    <name type="common">Pseudoalteromonas macleodii</name>
    <dbReference type="NCBI Taxonomy" id="28108"/>
    <lineage>
        <taxon>Bacteria</taxon>
        <taxon>Pseudomonadati</taxon>
        <taxon>Pseudomonadota</taxon>
        <taxon>Gammaproteobacteria</taxon>
        <taxon>Alteromonadales</taxon>
        <taxon>Alteromonadaceae</taxon>
        <taxon>Alteromonas/Salinimonas group</taxon>
        <taxon>Alteromonas</taxon>
    </lineage>
</organism>
<accession>A0AB36FR06</accession>
<keyword evidence="3" id="KW-1185">Reference proteome</keyword>
<gene>
    <name evidence="2" type="ORF">BFV95_4756</name>
</gene>
<sequence length="113" mass="12449">MKQLLLCLSMYVISSYSVAQDSADWGVLGTADVVTEHNITASTAITLCRLILQGKLDVTGKEYYIIKTDGAPTKYFADNINDALSKAVCDVFNHSQPKKIIHRAEIIGPFLEK</sequence>
<evidence type="ECO:0000313" key="2">
    <source>
        <dbReference type="EMBL" id="OES24489.1"/>
    </source>
</evidence>